<dbReference type="InterPro" id="IPR006912">
    <property type="entry name" value="Harbinger_derived_prot"/>
</dbReference>
<dbReference type="PANTHER" id="PTHR47150:SF6">
    <property type="entry name" value="OS01G0872900 PROTEIN"/>
    <property type="match status" value="1"/>
</dbReference>
<gene>
    <name evidence="1" type="ORF">LVIROSA_LOCUS1401</name>
</gene>
<evidence type="ECO:0008006" key="3">
    <source>
        <dbReference type="Google" id="ProtNLM"/>
    </source>
</evidence>
<name>A0AAU9LG49_9ASTR</name>
<sequence length="134" mass="15735">MVASHDMWIWHAFFRSASSLNDINVLNMSLLLDDMYNGTVPDSSFQVVGTSYRNGYYLVDGFYSERACFVKSLSFPNDCKRLKFKRAQEKARKDVERAFGALKKHWHILKYLAPYMEEEKKMSEVMYTCIILHI</sequence>
<reference evidence="1 2" key="1">
    <citation type="submission" date="2022-01" db="EMBL/GenBank/DDBJ databases">
        <authorList>
            <person name="Xiong W."/>
            <person name="Schranz E."/>
        </authorList>
    </citation>
    <scope>NUCLEOTIDE SEQUENCE [LARGE SCALE GENOMIC DNA]</scope>
</reference>
<comment type="caution">
    <text evidence="1">The sequence shown here is derived from an EMBL/GenBank/DDBJ whole genome shotgun (WGS) entry which is preliminary data.</text>
</comment>
<dbReference type="Proteomes" id="UP001157418">
    <property type="component" value="Unassembled WGS sequence"/>
</dbReference>
<dbReference type="Pfam" id="PF04827">
    <property type="entry name" value="Plant_tran"/>
    <property type="match status" value="1"/>
</dbReference>
<dbReference type="PANTHER" id="PTHR47150">
    <property type="entry name" value="OS12G0169200 PROTEIN"/>
    <property type="match status" value="1"/>
</dbReference>
<dbReference type="EMBL" id="CAKMRJ010000001">
    <property type="protein sequence ID" value="CAH1413440.1"/>
    <property type="molecule type" value="Genomic_DNA"/>
</dbReference>
<keyword evidence="2" id="KW-1185">Reference proteome</keyword>
<organism evidence="1 2">
    <name type="scientific">Lactuca virosa</name>
    <dbReference type="NCBI Taxonomy" id="75947"/>
    <lineage>
        <taxon>Eukaryota</taxon>
        <taxon>Viridiplantae</taxon>
        <taxon>Streptophyta</taxon>
        <taxon>Embryophyta</taxon>
        <taxon>Tracheophyta</taxon>
        <taxon>Spermatophyta</taxon>
        <taxon>Magnoliopsida</taxon>
        <taxon>eudicotyledons</taxon>
        <taxon>Gunneridae</taxon>
        <taxon>Pentapetalae</taxon>
        <taxon>asterids</taxon>
        <taxon>campanulids</taxon>
        <taxon>Asterales</taxon>
        <taxon>Asteraceae</taxon>
        <taxon>Cichorioideae</taxon>
        <taxon>Cichorieae</taxon>
        <taxon>Lactucinae</taxon>
        <taxon>Lactuca</taxon>
    </lineage>
</organism>
<proteinExistence type="predicted"/>
<dbReference type="AlphaFoldDB" id="A0AAU9LG49"/>
<protein>
    <recommendedName>
        <fullName evidence="3">Protein ALP1-like</fullName>
    </recommendedName>
</protein>
<accession>A0AAU9LG49</accession>
<evidence type="ECO:0000313" key="2">
    <source>
        <dbReference type="Proteomes" id="UP001157418"/>
    </source>
</evidence>
<evidence type="ECO:0000313" key="1">
    <source>
        <dbReference type="EMBL" id="CAH1413440.1"/>
    </source>
</evidence>